<feature type="domain" description="Protein FecR C-terminal" evidence="3">
    <location>
        <begin position="280"/>
        <end position="344"/>
    </location>
</feature>
<proteinExistence type="predicted"/>
<keyword evidence="1" id="KW-1133">Transmembrane helix</keyword>
<dbReference type="InterPro" id="IPR006860">
    <property type="entry name" value="FecR"/>
</dbReference>
<evidence type="ECO:0000313" key="4">
    <source>
        <dbReference type="EMBL" id="RZS72013.1"/>
    </source>
</evidence>
<accession>A0A4Q7MXS3</accession>
<dbReference type="GO" id="GO:0016989">
    <property type="term" value="F:sigma factor antagonist activity"/>
    <property type="evidence" value="ECO:0007669"/>
    <property type="project" value="TreeGrafter"/>
</dbReference>
<dbReference type="EMBL" id="SGXA01000002">
    <property type="protein sequence ID" value="RZS72013.1"/>
    <property type="molecule type" value="Genomic_DNA"/>
</dbReference>
<keyword evidence="1" id="KW-0472">Membrane</keyword>
<name>A0A4Q7MXS3_9BACT</name>
<keyword evidence="1" id="KW-0812">Transmembrane</keyword>
<dbReference type="AlphaFoldDB" id="A0A4Q7MXS3"/>
<comment type="caution">
    <text evidence="4">The sequence shown here is derived from an EMBL/GenBank/DDBJ whole genome shotgun (WGS) entry which is preliminary data.</text>
</comment>
<sequence length="352" mass="39868">MKITEAQIRRYFNNECDTQERQAIGDYFIRHPEVLKKYLTEQSWENFEARQALPKEISKKLLSAIRTNTYELQRRRIISRNWAAAAAILLFITGGLWYTQSNEPEPVKSLTATEPAIALAPVRYQRRFNSTNKTLSLVLEDSSLVQLSPNSELIYPQPFLHDKRSIVLKGEARFDVAKDQARPFTVYAGQLATTALGTVFSISAFEGENIRVHLLSGKVRVDAGSSLMARGIKSTVLLPGQQLQLNGLQQMVITDVKEKIRRIPMPVPAKTKTQTDSQLMVFHNESLESIFNRLAEHFKTNIQFRPEQLAGMTFTGKFDPEKESLLEFIQTIGLLNNLSAVNENGIIQVTVQ</sequence>
<dbReference type="Pfam" id="PF16344">
    <property type="entry name" value="FecR_C"/>
    <property type="match status" value="1"/>
</dbReference>
<gene>
    <name evidence="4" type="ORF">EV199_3927</name>
</gene>
<reference evidence="4 5" key="1">
    <citation type="submission" date="2019-02" db="EMBL/GenBank/DDBJ databases">
        <title>Genomic Encyclopedia of Type Strains, Phase IV (KMG-IV): sequencing the most valuable type-strain genomes for metagenomic binning, comparative biology and taxonomic classification.</title>
        <authorList>
            <person name="Goeker M."/>
        </authorList>
    </citation>
    <scope>NUCLEOTIDE SEQUENCE [LARGE SCALE GENOMIC DNA]</scope>
    <source>
        <strain evidence="4 5">DSM 18116</strain>
    </source>
</reference>
<dbReference type="PIRSF" id="PIRSF018266">
    <property type="entry name" value="FecR"/>
    <property type="match status" value="1"/>
</dbReference>
<feature type="transmembrane region" description="Helical" evidence="1">
    <location>
        <begin position="82"/>
        <end position="99"/>
    </location>
</feature>
<evidence type="ECO:0000259" key="3">
    <source>
        <dbReference type="Pfam" id="PF16344"/>
    </source>
</evidence>
<keyword evidence="5" id="KW-1185">Reference proteome</keyword>
<dbReference type="Proteomes" id="UP000293874">
    <property type="component" value="Unassembled WGS sequence"/>
</dbReference>
<dbReference type="Pfam" id="PF04773">
    <property type="entry name" value="FecR"/>
    <property type="match status" value="1"/>
</dbReference>
<protein>
    <submittedName>
        <fullName evidence="4">FecR family protein</fullName>
    </submittedName>
</protein>
<dbReference type="OrthoDB" id="934696at2"/>
<evidence type="ECO:0000256" key="1">
    <source>
        <dbReference type="SAM" id="Phobius"/>
    </source>
</evidence>
<dbReference type="Gene3D" id="2.60.120.1440">
    <property type="match status" value="1"/>
</dbReference>
<dbReference type="PANTHER" id="PTHR30273">
    <property type="entry name" value="PERIPLASMIC SIGNAL SENSOR AND SIGMA FACTOR ACTIVATOR FECR-RELATED"/>
    <property type="match status" value="1"/>
</dbReference>
<feature type="domain" description="FecR protein" evidence="2">
    <location>
        <begin position="131"/>
        <end position="220"/>
    </location>
</feature>
<organism evidence="4 5">
    <name type="scientific">Pseudobacter ginsenosidimutans</name>
    <dbReference type="NCBI Taxonomy" id="661488"/>
    <lineage>
        <taxon>Bacteria</taxon>
        <taxon>Pseudomonadati</taxon>
        <taxon>Bacteroidota</taxon>
        <taxon>Chitinophagia</taxon>
        <taxon>Chitinophagales</taxon>
        <taxon>Chitinophagaceae</taxon>
        <taxon>Pseudobacter</taxon>
    </lineage>
</organism>
<dbReference type="Gene3D" id="3.55.50.30">
    <property type="match status" value="1"/>
</dbReference>
<dbReference type="RefSeq" id="WP_130542478.1">
    <property type="nucleotide sequence ID" value="NZ_CP042431.1"/>
</dbReference>
<evidence type="ECO:0000313" key="5">
    <source>
        <dbReference type="Proteomes" id="UP000293874"/>
    </source>
</evidence>
<dbReference type="PANTHER" id="PTHR30273:SF2">
    <property type="entry name" value="PROTEIN FECR"/>
    <property type="match status" value="1"/>
</dbReference>
<evidence type="ECO:0000259" key="2">
    <source>
        <dbReference type="Pfam" id="PF04773"/>
    </source>
</evidence>
<dbReference type="InterPro" id="IPR032508">
    <property type="entry name" value="FecR_C"/>
</dbReference>
<dbReference type="InterPro" id="IPR012373">
    <property type="entry name" value="Ferrdict_sens_TM"/>
</dbReference>